<accession>A0A7W7XYR0</accession>
<dbReference type="NCBIfam" id="TIGR04430">
    <property type="entry name" value="OM_asym_MlaD"/>
    <property type="match status" value="1"/>
</dbReference>
<dbReference type="GO" id="GO:0005548">
    <property type="term" value="F:phospholipid transporter activity"/>
    <property type="evidence" value="ECO:0007669"/>
    <property type="project" value="TreeGrafter"/>
</dbReference>
<dbReference type="PANTHER" id="PTHR33371:SF4">
    <property type="entry name" value="INTERMEMBRANE PHOSPHOLIPID TRANSPORT SYSTEM BINDING PROTEIN MLAD"/>
    <property type="match status" value="1"/>
</dbReference>
<dbReference type="PANTHER" id="PTHR33371">
    <property type="entry name" value="INTERMEMBRANE PHOSPHOLIPID TRANSPORT SYSTEM BINDING PROTEIN MLAD-RELATED"/>
    <property type="match status" value="1"/>
</dbReference>
<organism evidence="2 3">
    <name type="scientific">Rehaibacterium terrae</name>
    <dbReference type="NCBI Taxonomy" id="1341696"/>
    <lineage>
        <taxon>Bacteria</taxon>
        <taxon>Pseudomonadati</taxon>
        <taxon>Pseudomonadota</taxon>
        <taxon>Gammaproteobacteria</taxon>
        <taxon>Lysobacterales</taxon>
        <taxon>Lysobacteraceae</taxon>
        <taxon>Rehaibacterium</taxon>
    </lineage>
</organism>
<name>A0A7W7XYR0_9GAMM</name>
<comment type="caution">
    <text evidence="2">The sequence shown here is derived from an EMBL/GenBank/DDBJ whole genome shotgun (WGS) entry which is preliminary data.</text>
</comment>
<evidence type="ECO:0000313" key="2">
    <source>
        <dbReference type="EMBL" id="MBB5014909.1"/>
    </source>
</evidence>
<dbReference type="Proteomes" id="UP000519004">
    <property type="component" value="Unassembled WGS sequence"/>
</dbReference>
<dbReference type="AlphaFoldDB" id="A0A7W7XYR0"/>
<keyword evidence="3" id="KW-1185">Reference proteome</keyword>
<dbReference type="RefSeq" id="WP_183947482.1">
    <property type="nucleotide sequence ID" value="NZ_JACHHX010000004.1"/>
</dbReference>
<protein>
    <submittedName>
        <fullName evidence="2">Phospholipid/cholesterol/gamma-HCH transport system substrate-binding protein</fullName>
    </submittedName>
</protein>
<sequence>MNRSGNRFELAVGLFLLLSFATLLVLAFASTNGKTGLGGGSYTVTARFSNIGELRVRAPVKIGGVTVGEISRIQLDPQTFEAVLTLKIDSAYSDIPVDTSAAVFTSGLLGERYVALAPGGDPEPLRDGDEIVLTQSAVVLEQLIGKYLFGGGDENAPATDE</sequence>
<dbReference type="InterPro" id="IPR052336">
    <property type="entry name" value="MlaD_Phospholipid_Transporter"/>
</dbReference>
<dbReference type="InterPro" id="IPR003399">
    <property type="entry name" value="Mce/MlaD"/>
</dbReference>
<proteinExistence type="predicted"/>
<dbReference type="Pfam" id="PF02470">
    <property type="entry name" value="MlaD"/>
    <property type="match status" value="1"/>
</dbReference>
<gene>
    <name evidence="2" type="ORF">HNQ58_000786</name>
</gene>
<feature type="domain" description="Mce/MlaD" evidence="1">
    <location>
        <begin position="41"/>
        <end position="119"/>
    </location>
</feature>
<dbReference type="EMBL" id="JACHHX010000004">
    <property type="protein sequence ID" value="MBB5014909.1"/>
    <property type="molecule type" value="Genomic_DNA"/>
</dbReference>
<reference evidence="2 3" key="1">
    <citation type="submission" date="2020-08" db="EMBL/GenBank/DDBJ databases">
        <title>Genomic Encyclopedia of Type Strains, Phase IV (KMG-IV): sequencing the most valuable type-strain genomes for metagenomic binning, comparative biology and taxonomic classification.</title>
        <authorList>
            <person name="Goeker M."/>
        </authorList>
    </citation>
    <scope>NUCLEOTIDE SEQUENCE [LARGE SCALE GENOMIC DNA]</scope>
    <source>
        <strain evidence="2 3">DSM 25897</strain>
    </source>
</reference>
<evidence type="ECO:0000259" key="1">
    <source>
        <dbReference type="Pfam" id="PF02470"/>
    </source>
</evidence>
<evidence type="ECO:0000313" key="3">
    <source>
        <dbReference type="Proteomes" id="UP000519004"/>
    </source>
</evidence>
<dbReference type="GO" id="GO:0005543">
    <property type="term" value="F:phospholipid binding"/>
    <property type="evidence" value="ECO:0007669"/>
    <property type="project" value="TreeGrafter"/>
</dbReference>
<dbReference type="InterPro" id="IPR030970">
    <property type="entry name" value="ABC_MlaD"/>
</dbReference>